<dbReference type="InterPro" id="IPR047269">
    <property type="entry name" value="ZMY11"/>
</dbReference>
<evidence type="ECO:0000313" key="16">
    <source>
        <dbReference type="Proteomes" id="UP000784294"/>
    </source>
</evidence>
<dbReference type="GO" id="GO:0034243">
    <property type="term" value="P:regulation of transcription elongation by RNA polymerase II"/>
    <property type="evidence" value="ECO:0007669"/>
    <property type="project" value="InterPro"/>
</dbReference>
<keyword evidence="4" id="KW-0479">Metal-binding</keyword>
<evidence type="ECO:0000256" key="9">
    <source>
        <dbReference type="ARBA" id="ARBA00023117"/>
    </source>
</evidence>
<evidence type="ECO:0000256" key="5">
    <source>
        <dbReference type="ARBA" id="ARBA00022771"/>
    </source>
</evidence>
<reference evidence="15" key="1">
    <citation type="submission" date="2018-11" db="EMBL/GenBank/DDBJ databases">
        <authorList>
            <consortium name="Pathogen Informatics"/>
        </authorList>
    </citation>
    <scope>NUCLEOTIDE SEQUENCE</scope>
</reference>
<evidence type="ECO:0000256" key="13">
    <source>
        <dbReference type="SAM" id="Coils"/>
    </source>
</evidence>
<dbReference type="PROSITE" id="PS50865">
    <property type="entry name" value="ZF_MYND_2"/>
    <property type="match status" value="1"/>
</dbReference>
<keyword evidence="7" id="KW-0156">Chromatin regulator</keyword>
<dbReference type="FunFam" id="6.10.140.2220:FF:000002">
    <property type="entry name" value="Protein kinase C-binding protein 1 isoform C"/>
    <property type="match status" value="1"/>
</dbReference>
<dbReference type="Pfam" id="PF24324">
    <property type="entry name" value="MYND_ZMYND11_ZMYD8"/>
    <property type="match status" value="1"/>
</dbReference>
<evidence type="ECO:0000256" key="2">
    <source>
        <dbReference type="ARBA" id="ARBA00004286"/>
    </source>
</evidence>
<protein>
    <recommendedName>
        <fullName evidence="14">MYND-type domain-containing protein</fullName>
    </recommendedName>
</protein>
<keyword evidence="13" id="KW-0175">Coiled coil</keyword>
<proteinExistence type="predicted"/>
<organism evidence="15 16">
    <name type="scientific">Protopolystoma xenopodis</name>
    <dbReference type="NCBI Taxonomy" id="117903"/>
    <lineage>
        <taxon>Eukaryota</taxon>
        <taxon>Metazoa</taxon>
        <taxon>Spiralia</taxon>
        <taxon>Lophotrochozoa</taxon>
        <taxon>Platyhelminthes</taxon>
        <taxon>Monogenea</taxon>
        <taxon>Polyopisthocotylea</taxon>
        <taxon>Polystomatidea</taxon>
        <taxon>Polystomatidae</taxon>
        <taxon>Protopolystoma</taxon>
    </lineage>
</organism>
<dbReference type="InterPro" id="IPR057053">
    <property type="entry name" value="MYND_ZMYND11_ZMYD8"/>
</dbReference>
<evidence type="ECO:0000256" key="11">
    <source>
        <dbReference type="ARBA" id="ARBA00023242"/>
    </source>
</evidence>
<keyword evidence="9" id="KW-0103">Bromodomain</keyword>
<evidence type="ECO:0000256" key="1">
    <source>
        <dbReference type="ARBA" id="ARBA00004123"/>
    </source>
</evidence>
<dbReference type="SUPFAM" id="SSF144232">
    <property type="entry name" value="HIT/MYND zinc finger-like"/>
    <property type="match status" value="1"/>
</dbReference>
<evidence type="ECO:0000256" key="10">
    <source>
        <dbReference type="ARBA" id="ARBA00023163"/>
    </source>
</evidence>
<dbReference type="GO" id="GO:0009966">
    <property type="term" value="P:regulation of signal transduction"/>
    <property type="evidence" value="ECO:0007669"/>
    <property type="project" value="TreeGrafter"/>
</dbReference>
<keyword evidence="11" id="KW-0539">Nucleus</keyword>
<sequence length="120" mass="14413">MEDARLASQTEARRSLRELEERLTRQFTQEKEAAVQAAVQEGQLRLREAVEREQKAARETMEAAEARFAETIVQAKRRQWCRNCLTEAIYHCCWNTSYCSIQCQQEHWQKEHKRQCRRKR</sequence>
<dbReference type="GO" id="GO:0140006">
    <property type="term" value="F:histone H3 reader activity"/>
    <property type="evidence" value="ECO:0007669"/>
    <property type="project" value="UniProtKB-ARBA"/>
</dbReference>
<dbReference type="AlphaFoldDB" id="A0A448WII3"/>
<keyword evidence="6" id="KW-0862">Zinc</keyword>
<gene>
    <name evidence="15" type="ORF">PXEA_LOCUS6050</name>
</gene>
<keyword evidence="5 12" id="KW-0863">Zinc-finger</keyword>
<dbReference type="PANTHER" id="PTHR46379">
    <property type="entry name" value="ZINC FINGER MYND DOMAIN-CONTAINING"/>
    <property type="match status" value="1"/>
</dbReference>
<feature type="coiled-coil region" evidence="13">
    <location>
        <begin position="6"/>
        <end position="67"/>
    </location>
</feature>
<keyword evidence="10" id="KW-0804">Transcription</keyword>
<evidence type="ECO:0000256" key="4">
    <source>
        <dbReference type="ARBA" id="ARBA00022723"/>
    </source>
</evidence>
<dbReference type="Gene3D" id="6.10.140.2220">
    <property type="match status" value="1"/>
</dbReference>
<evidence type="ECO:0000256" key="3">
    <source>
        <dbReference type="ARBA" id="ARBA00022454"/>
    </source>
</evidence>
<comment type="caution">
    <text evidence="15">The sequence shown here is derived from an EMBL/GenBank/DDBJ whole genome shotgun (WGS) entry which is preliminary data.</text>
</comment>
<accession>A0A448WII3</accession>
<comment type="subcellular location">
    <subcellularLocation>
        <location evidence="2">Chromosome</location>
    </subcellularLocation>
    <subcellularLocation>
        <location evidence="1">Nucleus</location>
    </subcellularLocation>
</comment>
<keyword evidence="16" id="KW-1185">Reference proteome</keyword>
<evidence type="ECO:0000256" key="8">
    <source>
        <dbReference type="ARBA" id="ARBA00023015"/>
    </source>
</evidence>
<dbReference type="EMBL" id="CAAALY010015275">
    <property type="protein sequence ID" value="VEL12610.1"/>
    <property type="molecule type" value="Genomic_DNA"/>
</dbReference>
<dbReference type="InterPro" id="IPR002893">
    <property type="entry name" value="Znf_MYND"/>
</dbReference>
<evidence type="ECO:0000256" key="6">
    <source>
        <dbReference type="ARBA" id="ARBA00022833"/>
    </source>
</evidence>
<evidence type="ECO:0000259" key="14">
    <source>
        <dbReference type="PROSITE" id="PS50865"/>
    </source>
</evidence>
<keyword evidence="8" id="KW-0805">Transcription regulation</keyword>
<evidence type="ECO:0000313" key="15">
    <source>
        <dbReference type="EMBL" id="VEL12610.1"/>
    </source>
</evidence>
<dbReference type="GO" id="GO:0005694">
    <property type="term" value="C:chromosome"/>
    <property type="evidence" value="ECO:0007669"/>
    <property type="project" value="UniProtKB-SubCell"/>
</dbReference>
<dbReference type="GO" id="GO:0003714">
    <property type="term" value="F:transcription corepressor activity"/>
    <property type="evidence" value="ECO:0007669"/>
    <property type="project" value="InterPro"/>
</dbReference>
<evidence type="ECO:0000256" key="7">
    <source>
        <dbReference type="ARBA" id="ARBA00022853"/>
    </source>
</evidence>
<dbReference type="GO" id="GO:0005634">
    <property type="term" value="C:nucleus"/>
    <property type="evidence" value="ECO:0007669"/>
    <property type="project" value="UniProtKB-SubCell"/>
</dbReference>
<name>A0A448WII3_9PLAT</name>
<keyword evidence="3" id="KW-0158">Chromosome</keyword>
<feature type="domain" description="MYND-type" evidence="14">
    <location>
        <begin position="81"/>
        <end position="116"/>
    </location>
</feature>
<dbReference type="PANTHER" id="PTHR46379:SF1">
    <property type="entry name" value="ZINC FINGER MYND DOMAIN-CONTAINING PROTEIN 11"/>
    <property type="match status" value="1"/>
</dbReference>
<dbReference type="PROSITE" id="PS01360">
    <property type="entry name" value="ZF_MYND_1"/>
    <property type="match status" value="1"/>
</dbReference>
<dbReference type="OrthoDB" id="6272564at2759"/>
<dbReference type="GO" id="GO:0008270">
    <property type="term" value="F:zinc ion binding"/>
    <property type="evidence" value="ECO:0007669"/>
    <property type="project" value="UniProtKB-KW"/>
</dbReference>
<evidence type="ECO:0000256" key="12">
    <source>
        <dbReference type="PROSITE-ProRule" id="PRU00134"/>
    </source>
</evidence>
<dbReference type="Proteomes" id="UP000784294">
    <property type="component" value="Unassembled WGS sequence"/>
</dbReference>